<feature type="domain" description="HTH cro/C1-type" evidence="1">
    <location>
        <begin position="8"/>
        <end position="61"/>
    </location>
</feature>
<evidence type="ECO:0000313" key="3">
    <source>
        <dbReference type="Proteomes" id="UP000184301"/>
    </source>
</evidence>
<keyword evidence="3" id="KW-1185">Reference proteome</keyword>
<dbReference type="InterPro" id="IPR010982">
    <property type="entry name" value="Lambda_DNA-bd_dom_sf"/>
</dbReference>
<proteinExistence type="predicted"/>
<dbReference type="Proteomes" id="UP000184301">
    <property type="component" value="Unassembled WGS sequence"/>
</dbReference>
<dbReference type="SUPFAM" id="SSF47413">
    <property type="entry name" value="lambda repressor-like DNA-binding domains"/>
    <property type="match status" value="1"/>
</dbReference>
<dbReference type="STRING" id="1121950.SAMN02745243_01024"/>
<keyword evidence="2" id="KW-0238">DNA-binding</keyword>
<accession>A0A1M6KXT7</accession>
<dbReference type="RefSeq" id="WP_073106337.1">
    <property type="nucleotide sequence ID" value="NZ_FQZY01000013.1"/>
</dbReference>
<dbReference type="Gene3D" id="1.10.260.40">
    <property type="entry name" value="lambda repressor-like DNA-binding domains"/>
    <property type="match status" value="1"/>
</dbReference>
<name>A0A1M6KXT7_9FIRM</name>
<gene>
    <name evidence="2" type="ORF">SAMN02745243_01024</name>
</gene>
<evidence type="ECO:0000259" key="1">
    <source>
        <dbReference type="PROSITE" id="PS50943"/>
    </source>
</evidence>
<dbReference type="Pfam" id="PF13443">
    <property type="entry name" value="HTH_26"/>
    <property type="match status" value="1"/>
</dbReference>
<organism evidence="2 3">
    <name type="scientific">Hespellia stercorisuis DSM 15480</name>
    <dbReference type="NCBI Taxonomy" id="1121950"/>
    <lineage>
        <taxon>Bacteria</taxon>
        <taxon>Bacillati</taxon>
        <taxon>Bacillota</taxon>
        <taxon>Clostridia</taxon>
        <taxon>Lachnospirales</taxon>
        <taxon>Lachnospiraceae</taxon>
        <taxon>Hespellia</taxon>
    </lineage>
</organism>
<dbReference type="InterPro" id="IPR001387">
    <property type="entry name" value="Cro/C1-type_HTH"/>
</dbReference>
<reference evidence="2 3" key="1">
    <citation type="submission" date="2016-11" db="EMBL/GenBank/DDBJ databases">
        <authorList>
            <person name="Jaros S."/>
            <person name="Januszkiewicz K."/>
            <person name="Wedrychowicz H."/>
        </authorList>
    </citation>
    <scope>NUCLEOTIDE SEQUENCE [LARGE SCALE GENOMIC DNA]</scope>
    <source>
        <strain evidence="2 3">DSM 15480</strain>
    </source>
</reference>
<dbReference type="PROSITE" id="PS50943">
    <property type="entry name" value="HTH_CROC1"/>
    <property type="match status" value="1"/>
</dbReference>
<evidence type="ECO:0000313" key="2">
    <source>
        <dbReference type="EMBL" id="SHJ63755.1"/>
    </source>
</evidence>
<sequence>MKMSYKKLWKLLIDRNMKKTELRQAAGISSSSLAKLGKDENVTTAVLLKICDVLQCDITDIMETIPDDAAATGSGKEGTTK</sequence>
<protein>
    <submittedName>
        <fullName evidence="2">DNA-binding transcriptional regulator, XRE family</fullName>
    </submittedName>
</protein>
<dbReference type="GO" id="GO:0003677">
    <property type="term" value="F:DNA binding"/>
    <property type="evidence" value="ECO:0007669"/>
    <property type="project" value="UniProtKB-KW"/>
</dbReference>
<dbReference type="EMBL" id="FQZY01000013">
    <property type="protein sequence ID" value="SHJ63755.1"/>
    <property type="molecule type" value="Genomic_DNA"/>
</dbReference>
<dbReference type="AlphaFoldDB" id="A0A1M6KXT7"/>
<dbReference type="OrthoDB" id="9804186at2"/>